<comment type="similarity">
    <text evidence="6">Belongs to the FtsA/MreB family.</text>
</comment>
<sequence length="257" mass="26435">MLGPGVYARPGVPHPLAIDLGTANVRIWTPAAGSVIDEPTVVAYDSAGMVRAVGHAALTLARSGRVRLVRPIQDGVIDDFRACVHLLQALVTASARPVGDVSPVLVGVPATATLWQQDLLTAAVGRATGGRVVAVEEPLAAALSCRMSLETGNDVVAVDLGQGRTEVVRITGGTVTAAERVGPDNLLDQVPAIAATVRQLARESARLGHRRLLLLTGGGAAGPDVAGRLAALTGRIVTMPADSRLATIRGLRLLMTA</sequence>
<reference evidence="7 8" key="1">
    <citation type="submission" date="2020-08" db="EMBL/GenBank/DDBJ databases">
        <title>Sequencing the genomes of 1000 actinobacteria strains.</title>
        <authorList>
            <person name="Klenk H.-P."/>
        </authorList>
    </citation>
    <scope>NUCLEOTIDE SEQUENCE [LARGE SCALE GENOMIC DNA]</scope>
    <source>
        <strain evidence="7 8">DSM 45886</strain>
    </source>
</reference>
<evidence type="ECO:0000256" key="5">
    <source>
        <dbReference type="ARBA" id="ARBA00022960"/>
    </source>
</evidence>
<keyword evidence="8" id="KW-1185">Reference proteome</keyword>
<evidence type="ECO:0000256" key="2">
    <source>
        <dbReference type="ARBA" id="ARBA00022490"/>
    </source>
</evidence>
<evidence type="ECO:0000256" key="1">
    <source>
        <dbReference type="ARBA" id="ARBA00004496"/>
    </source>
</evidence>
<comment type="subcellular location">
    <subcellularLocation>
        <location evidence="1">Cytoplasm</location>
    </subcellularLocation>
</comment>
<comment type="caution">
    <text evidence="7">The sequence shown here is derived from an EMBL/GenBank/DDBJ whole genome shotgun (WGS) entry which is preliminary data.</text>
</comment>
<dbReference type="GO" id="GO:0005737">
    <property type="term" value="C:cytoplasm"/>
    <property type="evidence" value="ECO:0007669"/>
    <property type="project" value="UniProtKB-SubCell"/>
</dbReference>
<evidence type="ECO:0000256" key="3">
    <source>
        <dbReference type="ARBA" id="ARBA00022741"/>
    </source>
</evidence>
<dbReference type="GO" id="GO:0000902">
    <property type="term" value="P:cell morphogenesis"/>
    <property type="evidence" value="ECO:0007669"/>
    <property type="project" value="InterPro"/>
</dbReference>
<dbReference type="PANTHER" id="PTHR42749:SF1">
    <property type="entry name" value="CELL SHAPE-DETERMINING PROTEIN MREB"/>
    <property type="match status" value="1"/>
</dbReference>
<accession>A0A7W7WQF6</accession>
<dbReference type="RefSeq" id="WP_184535362.1">
    <property type="nucleotide sequence ID" value="NZ_JACHJW010000001.1"/>
</dbReference>
<dbReference type="Gene3D" id="3.30.420.40">
    <property type="match status" value="1"/>
</dbReference>
<dbReference type="Pfam" id="PF06723">
    <property type="entry name" value="MreB_Mbl"/>
    <property type="match status" value="1"/>
</dbReference>
<dbReference type="EMBL" id="JACHJW010000001">
    <property type="protein sequence ID" value="MBB4959432.1"/>
    <property type="molecule type" value="Genomic_DNA"/>
</dbReference>
<organism evidence="7 8">
    <name type="scientific">Micromonospora polyrhachis</name>
    <dbReference type="NCBI Taxonomy" id="1282883"/>
    <lineage>
        <taxon>Bacteria</taxon>
        <taxon>Bacillati</taxon>
        <taxon>Actinomycetota</taxon>
        <taxon>Actinomycetes</taxon>
        <taxon>Micromonosporales</taxon>
        <taxon>Micromonosporaceae</taxon>
        <taxon>Micromonospora</taxon>
    </lineage>
</organism>
<dbReference type="GO" id="GO:0008360">
    <property type="term" value="P:regulation of cell shape"/>
    <property type="evidence" value="ECO:0007669"/>
    <property type="project" value="UniProtKB-KW"/>
</dbReference>
<dbReference type="InterPro" id="IPR004753">
    <property type="entry name" value="MreB"/>
</dbReference>
<keyword evidence="3" id="KW-0547">Nucleotide-binding</keyword>
<dbReference type="InterPro" id="IPR056546">
    <property type="entry name" value="MreB_MamK-like"/>
</dbReference>
<dbReference type="PANTHER" id="PTHR42749">
    <property type="entry name" value="CELL SHAPE-DETERMINING PROTEIN MREB"/>
    <property type="match status" value="1"/>
</dbReference>
<evidence type="ECO:0000313" key="7">
    <source>
        <dbReference type="EMBL" id="MBB4959432.1"/>
    </source>
</evidence>
<keyword evidence="5" id="KW-0133">Cell shape</keyword>
<evidence type="ECO:0000256" key="6">
    <source>
        <dbReference type="ARBA" id="ARBA00023458"/>
    </source>
</evidence>
<name>A0A7W7WQF6_9ACTN</name>
<dbReference type="SUPFAM" id="SSF53067">
    <property type="entry name" value="Actin-like ATPase domain"/>
    <property type="match status" value="1"/>
</dbReference>
<dbReference type="PRINTS" id="PR01652">
    <property type="entry name" value="SHAPEPROTEIN"/>
</dbReference>
<dbReference type="Proteomes" id="UP000578819">
    <property type="component" value="Unassembled WGS sequence"/>
</dbReference>
<evidence type="ECO:0000313" key="8">
    <source>
        <dbReference type="Proteomes" id="UP000578819"/>
    </source>
</evidence>
<evidence type="ECO:0000256" key="4">
    <source>
        <dbReference type="ARBA" id="ARBA00022840"/>
    </source>
</evidence>
<dbReference type="GO" id="GO:0005524">
    <property type="term" value="F:ATP binding"/>
    <property type="evidence" value="ECO:0007669"/>
    <property type="project" value="UniProtKB-KW"/>
</dbReference>
<keyword evidence="4" id="KW-0067">ATP-binding</keyword>
<keyword evidence="2" id="KW-0963">Cytoplasm</keyword>
<dbReference type="InterPro" id="IPR043129">
    <property type="entry name" value="ATPase_NBD"/>
</dbReference>
<proteinExistence type="inferred from homology"/>
<dbReference type="AlphaFoldDB" id="A0A7W7WQF6"/>
<gene>
    <name evidence="7" type="ORF">FHR38_003165</name>
</gene>
<protein>
    <submittedName>
        <fullName evidence="7">Rod shape-determining protein MreB</fullName>
    </submittedName>
</protein>